<proteinExistence type="predicted"/>
<protein>
    <submittedName>
        <fullName evidence="1">Mobile element protein</fullName>
    </submittedName>
</protein>
<reference evidence="1" key="1">
    <citation type="submission" date="2019-01" db="EMBL/GenBank/DDBJ databases">
        <authorList>
            <person name="Liang Q."/>
            <person name="Zhou D."/>
        </authorList>
    </citation>
    <scope>NUCLEOTIDE SEQUENCE</scope>
    <source>
        <strain evidence="1">332306</strain>
        <plasmid evidence="1">p332306-HI3</plasmid>
    </source>
</reference>
<geneLocation type="plasmid" evidence="1">
    <name>p332306-HI3</name>
</geneLocation>
<accession>A0A5P1PNC0</accession>
<dbReference type="AlphaFoldDB" id="A0A5P1PNC0"/>
<organism evidence="1">
    <name type="scientific">Klebsiella pneumoniae</name>
    <dbReference type="NCBI Taxonomy" id="573"/>
    <lineage>
        <taxon>Bacteria</taxon>
        <taxon>Pseudomonadati</taxon>
        <taxon>Pseudomonadota</taxon>
        <taxon>Gammaproteobacteria</taxon>
        <taxon>Enterobacterales</taxon>
        <taxon>Enterobacteriaceae</taxon>
        <taxon>Klebsiella/Raoultella group</taxon>
        <taxon>Klebsiella</taxon>
        <taxon>Klebsiella pneumoniae complex</taxon>
    </lineage>
</organism>
<keyword evidence="1" id="KW-0614">Plasmid</keyword>
<evidence type="ECO:0000313" key="1">
    <source>
        <dbReference type="EMBL" id="QEQ70148.1"/>
    </source>
</evidence>
<sequence>MAKVLPDISAISALTAVKHGSCTSLMPLLSPVHTRKSLIWL</sequence>
<dbReference type="EMBL" id="MK413722">
    <property type="protein sequence ID" value="QEQ70148.1"/>
    <property type="molecule type" value="Genomic_DNA"/>
</dbReference>
<name>A0A5P1PNC0_KLEPN</name>